<evidence type="ECO:0000313" key="2">
    <source>
        <dbReference type="EMBL" id="KAJ7358714.1"/>
    </source>
</evidence>
<dbReference type="InterPro" id="IPR036423">
    <property type="entry name" value="SOD-like_Cu/Zn_dom_sf"/>
</dbReference>
<dbReference type="InterPro" id="IPR001424">
    <property type="entry name" value="SOD_Cu_Zn_dom"/>
</dbReference>
<dbReference type="GO" id="GO:0006801">
    <property type="term" value="P:superoxide metabolic process"/>
    <property type="evidence" value="ECO:0007669"/>
    <property type="project" value="InterPro"/>
</dbReference>
<protein>
    <recommendedName>
        <fullName evidence="1">Superoxide dismutase copper/zinc binding domain-containing protein</fullName>
    </recommendedName>
</protein>
<feature type="domain" description="Superoxide dismutase copper/zinc binding" evidence="1">
    <location>
        <begin position="79"/>
        <end position="128"/>
    </location>
</feature>
<evidence type="ECO:0000313" key="3">
    <source>
        <dbReference type="Proteomes" id="UP001163046"/>
    </source>
</evidence>
<accession>A0A9W9YMN2</accession>
<dbReference type="OrthoDB" id="666972at2759"/>
<keyword evidence="3" id="KW-1185">Reference proteome</keyword>
<dbReference type="PANTHER" id="PTHR10003">
    <property type="entry name" value="SUPEROXIDE DISMUTASE CU-ZN -RELATED"/>
    <property type="match status" value="1"/>
</dbReference>
<dbReference type="EMBL" id="MU827316">
    <property type="protein sequence ID" value="KAJ7358714.1"/>
    <property type="molecule type" value="Genomic_DNA"/>
</dbReference>
<organism evidence="2 3">
    <name type="scientific">Desmophyllum pertusum</name>
    <dbReference type="NCBI Taxonomy" id="174260"/>
    <lineage>
        <taxon>Eukaryota</taxon>
        <taxon>Metazoa</taxon>
        <taxon>Cnidaria</taxon>
        <taxon>Anthozoa</taxon>
        <taxon>Hexacorallia</taxon>
        <taxon>Scleractinia</taxon>
        <taxon>Caryophylliina</taxon>
        <taxon>Caryophylliidae</taxon>
        <taxon>Desmophyllum</taxon>
    </lineage>
</organism>
<dbReference type="SUPFAM" id="SSF49329">
    <property type="entry name" value="Cu,Zn superoxide dismutase-like"/>
    <property type="match status" value="1"/>
</dbReference>
<gene>
    <name evidence="2" type="ORF">OS493_022158</name>
</gene>
<dbReference type="GO" id="GO:0005507">
    <property type="term" value="F:copper ion binding"/>
    <property type="evidence" value="ECO:0007669"/>
    <property type="project" value="InterPro"/>
</dbReference>
<proteinExistence type="predicted"/>
<dbReference type="Gene3D" id="2.60.40.200">
    <property type="entry name" value="Superoxide dismutase, copper/zinc binding domain"/>
    <property type="match status" value="1"/>
</dbReference>
<dbReference type="InterPro" id="IPR024134">
    <property type="entry name" value="SOD_Cu/Zn_/chaperone"/>
</dbReference>
<dbReference type="Pfam" id="PF00080">
    <property type="entry name" value="Sod_Cu"/>
    <property type="match status" value="1"/>
</dbReference>
<sequence>MAILRGLGAAGTQLEHLGAAVVEMRSGNVLGVHQICSGLCKIMRSVLKDARALVITTIPGTVITEHQRTLREQEWQGFISIRRNNVKVWDVIGRSLVVHHGEDDLGRGCNKLSKITGNSGPGLTCGIIARSAGLFQNSKKFCACDGKIIWEDKPLSAPTSMPSQL</sequence>
<evidence type="ECO:0000259" key="1">
    <source>
        <dbReference type="Pfam" id="PF00080"/>
    </source>
</evidence>
<reference evidence="2" key="1">
    <citation type="submission" date="2023-01" db="EMBL/GenBank/DDBJ databases">
        <title>Genome assembly of the deep-sea coral Lophelia pertusa.</title>
        <authorList>
            <person name="Herrera S."/>
            <person name="Cordes E."/>
        </authorList>
    </citation>
    <scope>NUCLEOTIDE SEQUENCE</scope>
    <source>
        <strain evidence="2">USNM1676648</strain>
        <tissue evidence="2">Polyp</tissue>
    </source>
</reference>
<dbReference type="Proteomes" id="UP001163046">
    <property type="component" value="Unassembled WGS sequence"/>
</dbReference>
<dbReference type="AlphaFoldDB" id="A0A9W9YMN2"/>
<comment type="caution">
    <text evidence="2">The sequence shown here is derived from an EMBL/GenBank/DDBJ whole genome shotgun (WGS) entry which is preliminary data.</text>
</comment>
<dbReference type="PRINTS" id="PR00068">
    <property type="entry name" value="CUZNDISMTASE"/>
</dbReference>
<name>A0A9W9YMN2_9CNID</name>